<evidence type="ECO:0000313" key="1">
    <source>
        <dbReference type="EMBL" id="SHG42899.1"/>
    </source>
</evidence>
<proteinExistence type="predicted"/>
<keyword evidence="2" id="KW-1185">Reference proteome</keyword>
<dbReference type="EMBL" id="FQVX01000002">
    <property type="protein sequence ID" value="SHG42899.1"/>
    <property type="molecule type" value="Genomic_DNA"/>
</dbReference>
<dbReference type="STRING" id="1070870.SAMN05444351_2613"/>
<evidence type="ECO:0000313" key="2">
    <source>
        <dbReference type="Proteomes" id="UP000184471"/>
    </source>
</evidence>
<sequence>MPTDPVRSALELTTRWADLLAPPLFASRSIWLSWLTPDGRQTPFLVPVEEVPARPRHRLVAELLALHEDVAAPAGGDVLLAMALCRPGPPGATADDRAWADVFRDVLDDALGTCWSLHLAAGGRVEPLTDVRYFLDRFAAAEDGAR</sequence>
<protein>
    <submittedName>
        <fullName evidence="1">Uncharacterized protein</fullName>
    </submittedName>
</protein>
<name>A0A1M5JRJ9_9ACTN</name>
<dbReference type="Proteomes" id="UP000184471">
    <property type="component" value="Unassembled WGS sequence"/>
</dbReference>
<reference evidence="1 2" key="1">
    <citation type="submission" date="2016-11" db="EMBL/GenBank/DDBJ databases">
        <authorList>
            <person name="Jaros S."/>
            <person name="Januszkiewicz K."/>
            <person name="Wedrychowicz H."/>
        </authorList>
    </citation>
    <scope>NUCLEOTIDE SEQUENCE [LARGE SCALE GENOMIC DNA]</scope>
    <source>
        <strain evidence="1 2">DSM 45408</strain>
    </source>
</reference>
<accession>A0A1M5JRJ9</accession>
<gene>
    <name evidence="1" type="ORF">SAMN05444351_2613</name>
</gene>
<organism evidence="1 2">
    <name type="scientific">Geodermatophilus nigrescens</name>
    <dbReference type="NCBI Taxonomy" id="1070870"/>
    <lineage>
        <taxon>Bacteria</taxon>
        <taxon>Bacillati</taxon>
        <taxon>Actinomycetota</taxon>
        <taxon>Actinomycetes</taxon>
        <taxon>Geodermatophilales</taxon>
        <taxon>Geodermatophilaceae</taxon>
        <taxon>Geodermatophilus</taxon>
    </lineage>
</organism>
<dbReference type="AlphaFoldDB" id="A0A1M5JRJ9"/>